<accession>B3RZK9</accession>
<protein>
    <recommendedName>
        <fullName evidence="2">JmjC domain-containing protein</fullName>
    </recommendedName>
</protein>
<dbReference type="PANTHER" id="PTHR12461">
    <property type="entry name" value="HYPOXIA-INDUCIBLE FACTOR 1 ALPHA INHIBITOR-RELATED"/>
    <property type="match status" value="1"/>
</dbReference>
<dbReference type="PANTHER" id="PTHR12461:SF52">
    <property type="entry name" value="JMJC DOMAIN-CONTAINING PROTEIN"/>
    <property type="match status" value="1"/>
</dbReference>
<keyword evidence="1" id="KW-0732">Signal</keyword>
<dbReference type="HOGENOM" id="CLU_016785_9_1_1"/>
<dbReference type="OrthoDB" id="415358at2759"/>
<dbReference type="EMBL" id="DS985246">
    <property type="protein sequence ID" value="EDV23857.1"/>
    <property type="molecule type" value="Genomic_DNA"/>
</dbReference>
<dbReference type="Pfam" id="PF13621">
    <property type="entry name" value="Cupin_8"/>
    <property type="match status" value="1"/>
</dbReference>
<feature type="signal peptide" evidence="1">
    <location>
        <begin position="1"/>
        <end position="18"/>
    </location>
</feature>
<dbReference type="SUPFAM" id="SSF51197">
    <property type="entry name" value="Clavaminate synthase-like"/>
    <property type="match status" value="1"/>
</dbReference>
<dbReference type="CTD" id="6754595"/>
<feature type="domain" description="JmjC" evidence="2">
    <location>
        <begin position="123"/>
        <end position="288"/>
    </location>
</feature>
<evidence type="ECO:0000313" key="3">
    <source>
        <dbReference type="EMBL" id="EDV23857.1"/>
    </source>
</evidence>
<dbReference type="OMA" id="FNNEDCE"/>
<dbReference type="InterPro" id="IPR003347">
    <property type="entry name" value="JmjC_dom"/>
</dbReference>
<dbReference type="Proteomes" id="UP000009022">
    <property type="component" value="Unassembled WGS sequence"/>
</dbReference>
<dbReference type="AlphaFoldDB" id="B3RZK9"/>
<name>B3RZK9_TRIAD</name>
<dbReference type="SMART" id="SM00558">
    <property type="entry name" value="JmjC"/>
    <property type="match status" value="1"/>
</dbReference>
<gene>
    <name evidence="3" type="ORF">TRIADDRAFT_27062</name>
</gene>
<dbReference type="InterPro" id="IPR041667">
    <property type="entry name" value="Cupin_8"/>
</dbReference>
<proteinExistence type="predicted"/>
<dbReference type="PROSITE" id="PS51184">
    <property type="entry name" value="JMJC"/>
    <property type="match status" value="1"/>
</dbReference>
<dbReference type="GeneID" id="6754595"/>
<dbReference type="InParanoid" id="B3RZK9"/>
<dbReference type="KEGG" id="tad:TRIADDRAFT_27062"/>
<dbReference type="eggNOG" id="KOG2132">
    <property type="taxonomic scope" value="Eukaryota"/>
</dbReference>
<dbReference type="RefSeq" id="XP_002113383.1">
    <property type="nucleotide sequence ID" value="XM_002113347.1"/>
</dbReference>
<dbReference type="GO" id="GO:0016706">
    <property type="term" value="F:2-oxoglutarate-dependent dioxygenase activity"/>
    <property type="evidence" value="ECO:0000318"/>
    <property type="project" value="GO_Central"/>
</dbReference>
<evidence type="ECO:0000259" key="2">
    <source>
        <dbReference type="PROSITE" id="PS51184"/>
    </source>
</evidence>
<keyword evidence="4" id="KW-1185">Reference proteome</keyword>
<dbReference type="FunFam" id="2.60.120.650:FF:000025">
    <property type="entry name" value="Lysine-specific demethylase 8"/>
    <property type="match status" value="1"/>
</dbReference>
<sequence>MTTVLVAVILSNAPYCQGDNDDHPRGHFDRLGSHIDSDGHVEIYDEIPTAQKFWEKHVRHRLPAVFRGAAKNFEAFNLWTDDYLRKNYGDLEVKLEAKAEKKNVPIGTKGKGRDTIADFLDSYVKKDSYIVSQLPDPMSPEIGVLPCITCGSFKNRILEANLWLSSGGTKSLLHKDADNAINCLLNGTKDWLLIHPKYEKFIPMAKEAKSEVGGFSTINVDKVNIKKYPNFKKVHYNHANLSPGDCLYLPYAYLHQVRSYGSKNMAVSVLLAAGLTHEKTFNNEDCESKDYKVFPKLTEVNMVWTYPGHGPQTLGSMDPMELR</sequence>
<feature type="chain" id="PRO_5002798395" description="JmjC domain-containing protein" evidence="1">
    <location>
        <begin position="19"/>
        <end position="323"/>
    </location>
</feature>
<organism evidence="3 4">
    <name type="scientific">Trichoplax adhaerens</name>
    <name type="common">Trichoplax reptans</name>
    <dbReference type="NCBI Taxonomy" id="10228"/>
    <lineage>
        <taxon>Eukaryota</taxon>
        <taxon>Metazoa</taxon>
        <taxon>Placozoa</taxon>
        <taxon>Uniplacotomia</taxon>
        <taxon>Trichoplacea</taxon>
        <taxon>Trichoplacidae</taxon>
        <taxon>Trichoplax</taxon>
    </lineage>
</organism>
<dbReference type="PhylomeDB" id="B3RZK9"/>
<evidence type="ECO:0000256" key="1">
    <source>
        <dbReference type="SAM" id="SignalP"/>
    </source>
</evidence>
<evidence type="ECO:0000313" key="4">
    <source>
        <dbReference type="Proteomes" id="UP000009022"/>
    </source>
</evidence>
<dbReference type="Gene3D" id="2.60.120.650">
    <property type="entry name" value="Cupin"/>
    <property type="match status" value="1"/>
</dbReference>
<reference evidence="3 4" key="1">
    <citation type="journal article" date="2008" name="Nature">
        <title>The Trichoplax genome and the nature of placozoans.</title>
        <authorList>
            <person name="Srivastava M."/>
            <person name="Begovic E."/>
            <person name="Chapman J."/>
            <person name="Putnam N.H."/>
            <person name="Hellsten U."/>
            <person name="Kawashima T."/>
            <person name="Kuo A."/>
            <person name="Mitros T."/>
            <person name="Salamov A."/>
            <person name="Carpenter M.L."/>
            <person name="Signorovitch A.Y."/>
            <person name="Moreno M.A."/>
            <person name="Kamm K."/>
            <person name="Grimwood J."/>
            <person name="Schmutz J."/>
            <person name="Shapiro H."/>
            <person name="Grigoriev I.V."/>
            <person name="Buss L.W."/>
            <person name="Schierwater B."/>
            <person name="Dellaporta S.L."/>
            <person name="Rokhsar D.S."/>
        </authorList>
    </citation>
    <scope>NUCLEOTIDE SEQUENCE [LARGE SCALE GENOMIC DNA]</scope>
    <source>
        <strain evidence="3 4">Grell-BS-1999</strain>
    </source>
</reference>